<dbReference type="EMBL" id="CP035282">
    <property type="protein sequence ID" value="QAT60477.1"/>
    <property type="molecule type" value="Genomic_DNA"/>
</dbReference>
<dbReference type="Proteomes" id="UP000287969">
    <property type="component" value="Chromosome"/>
</dbReference>
<keyword evidence="2" id="KW-1185">Reference proteome</keyword>
<sequence>MNNLGSKVWIIPDGFLPLKSSGNLKSHEAVCVLNLGEKDANINLSIYFEDRNPMENFKAVCGAKRTNHIRLDKIMDNKGNKIPVNIPYSIKIESDEPIIVQHSRMDTTQAEMTLMTTIAYELK</sequence>
<dbReference type="AlphaFoldDB" id="A0A410Q927"/>
<dbReference type="InterPro" id="IPR009794">
    <property type="entry name" value="ASRT"/>
</dbReference>
<dbReference type="SUPFAM" id="SSF89232">
    <property type="entry name" value="Hypothetical protein TM1070"/>
    <property type="match status" value="1"/>
</dbReference>
<dbReference type="OrthoDB" id="512504at2"/>
<accession>A0A410Q927</accession>
<evidence type="ECO:0000313" key="2">
    <source>
        <dbReference type="Proteomes" id="UP000287969"/>
    </source>
</evidence>
<evidence type="ECO:0008006" key="3">
    <source>
        <dbReference type="Google" id="ProtNLM"/>
    </source>
</evidence>
<dbReference type="RefSeq" id="WP_071139820.1">
    <property type="nucleotide sequence ID" value="NZ_CP035282.1"/>
</dbReference>
<dbReference type="InterPro" id="IPR036698">
    <property type="entry name" value="TM1070-like_sf"/>
</dbReference>
<dbReference type="PIRSF" id="PIRSF008711">
    <property type="entry name" value="UCP008711"/>
    <property type="match status" value="1"/>
</dbReference>
<dbReference type="Pfam" id="PF07100">
    <property type="entry name" value="ASRT"/>
    <property type="match status" value="1"/>
</dbReference>
<protein>
    <recommendedName>
        <fullName evidence="3">Sensory rhodopsin transducer</fullName>
    </recommendedName>
</protein>
<dbReference type="Gene3D" id="2.60.290.11">
    <property type="entry name" value="TM1070-like"/>
    <property type="match status" value="1"/>
</dbReference>
<dbReference type="KEGG" id="spoa:EQM13_02265"/>
<organism evidence="1 2">
    <name type="scientific">Acidilutibacter cellobiosedens</name>
    <dbReference type="NCBI Taxonomy" id="2507161"/>
    <lineage>
        <taxon>Bacteria</taxon>
        <taxon>Bacillati</taxon>
        <taxon>Bacillota</taxon>
        <taxon>Tissierellia</taxon>
        <taxon>Tissierellales</taxon>
        <taxon>Acidilutibacteraceae</taxon>
        <taxon>Acidilutibacter</taxon>
    </lineage>
</organism>
<gene>
    <name evidence="1" type="ORF">EQM13_02265</name>
</gene>
<reference evidence="2" key="1">
    <citation type="submission" date="2019-01" db="EMBL/GenBank/DDBJ databases">
        <title>Draft genomes of a novel of Sporanaerobacter strains.</title>
        <authorList>
            <person name="Ma S."/>
        </authorList>
    </citation>
    <scope>NUCLEOTIDE SEQUENCE [LARGE SCALE GENOMIC DNA]</scope>
    <source>
        <strain evidence="2">NJN-17</strain>
    </source>
</reference>
<proteinExistence type="predicted"/>
<evidence type="ECO:0000313" key="1">
    <source>
        <dbReference type="EMBL" id="QAT60477.1"/>
    </source>
</evidence>
<name>A0A410Q927_9FIRM</name>